<dbReference type="InterPro" id="IPR041881">
    <property type="entry name" value="PqqD_sf"/>
</dbReference>
<dbReference type="RefSeq" id="WP_024039706.1">
    <property type="nucleotide sequence ID" value="NZ_BKBC01000018.1"/>
</dbReference>
<dbReference type="Gene3D" id="1.10.10.1150">
    <property type="entry name" value="Coenzyme PQQ synthesis protein D (PqqD)"/>
    <property type="match status" value="1"/>
</dbReference>
<reference evidence="1 3" key="1">
    <citation type="submission" date="2019-07" db="EMBL/GenBank/DDBJ databases">
        <title>Whole genome shotgun sequence of Clostridium butyricum NBRC 3858.</title>
        <authorList>
            <person name="Hosoyama A."/>
            <person name="Uohara A."/>
            <person name="Ohji S."/>
            <person name="Ichikawa N."/>
        </authorList>
    </citation>
    <scope>NUCLEOTIDE SEQUENCE [LARGE SCALE GENOMIC DNA]</scope>
    <source>
        <strain evidence="1 3">NBRC 3858</strain>
    </source>
</reference>
<dbReference type="Proteomes" id="UP000474042">
    <property type="component" value="Unassembled WGS sequence"/>
</dbReference>
<sequence length="99" mass="11592">MNNKKTKINLTLDCEVIRNLEIDDTNIDGETVMMDIENGEYYALNEVGTRVWELTKEKITINNIISILLNEYDVNADQCRESILNFIERLYYDDLIKIA</sequence>
<dbReference type="KEGG" id="cbut:ATN24_12680"/>
<dbReference type="Pfam" id="PF05402">
    <property type="entry name" value="PqqD"/>
    <property type="match status" value="1"/>
</dbReference>
<evidence type="ECO:0000313" key="4">
    <source>
        <dbReference type="Proteomes" id="UP000474042"/>
    </source>
</evidence>
<dbReference type="InterPro" id="IPR008792">
    <property type="entry name" value="PQQD"/>
</dbReference>
<dbReference type="OrthoDB" id="1495225at2"/>
<dbReference type="NCBIfam" id="NF033536">
    <property type="entry name" value="lasso_PqqD_Bac"/>
    <property type="match status" value="1"/>
</dbReference>
<comment type="caution">
    <text evidence="1">The sequence shown here is derived from an EMBL/GenBank/DDBJ whole genome shotgun (WGS) entry which is preliminary data.</text>
</comment>
<protein>
    <submittedName>
        <fullName evidence="2">Lasso peptide biosynthesis PqqD family chaperone</fullName>
    </submittedName>
</protein>
<reference evidence="2 4" key="2">
    <citation type="submission" date="2020-01" db="EMBL/GenBank/DDBJ databases">
        <title>Genome sequence of a 1,3-propanediol producer, Clostridium butyricum S3.</title>
        <authorList>
            <person name="Zhou J."/>
        </authorList>
    </citation>
    <scope>NUCLEOTIDE SEQUENCE [LARGE SCALE GENOMIC DNA]</scope>
    <source>
        <strain evidence="2 4">S3</strain>
    </source>
</reference>
<evidence type="ECO:0000313" key="1">
    <source>
        <dbReference type="EMBL" id="GEQ21164.1"/>
    </source>
</evidence>
<evidence type="ECO:0000313" key="2">
    <source>
        <dbReference type="EMBL" id="NAS17090.1"/>
    </source>
</evidence>
<dbReference type="AlphaFoldDB" id="A0A427SLK1"/>
<dbReference type="EMBL" id="BKBC01000018">
    <property type="protein sequence ID" value="GEQ21164.1"/>
    <property type="molecule type" value="Genomic_DNA"/>
</dbReference>
<dbReference type="Proteomes" id="UP000321089">
    <property type="component" value="Unassembled WGS sequence"/>
</dbReference>
<organism evidence="1 3">
    <name type="scientific">Clostridium butyricum</name>
    <dbReference type="NCBI Taxonomy" id="1492"/>
    <lineage>
        <taxon>Bacteria</taxon>
        <taxon>Bacillati</taxon>
        <taxon>Bacillota</taxon>
        <taxon>Clostridia</taxon>
        <taxon>Eubacteriales</taxon>
        <taxon>Clostridiaceae</taxon>
        <taxon>Clostridium</taxon>
    </lineage>
</organism>
<evidence type="ECO:0000313" key="3">
    <source>
        <dbReference type="Proteomes" id="UP000321089"/>
    </source>
</evidence>
<dbReference type="EMBL" id="WOFV02000008">
    <property type="protein sequence ID" value="NAS17090.1"/>
    <property type="molecule type" value="Genomic_DNA"/>
</dbReference>
<proteinExistence type="predicted"/>
<gene>
    <name evidence="1" type="ORF">CBU02nite_16700</name>
    <name evidence="2" type="ORF">GND98_004195</name>
</gene>
<accession>A0A427SLK1</accession>
<name>A0A427SLK1_CLOBU</name>